<comment type="caution">
    <text evidence="1">The sequence shown here is derived from an EMBL/GenBank/DDBJ whole genome shotgun (WGS) entry which is preliminary data.</text>
</comment>
<keyword evidence="2" id="KW-1185">Reference proteome</keyword>
<gene>
    <name evidence="1" type="ORF">O181_004974</name>
</gene>
<evidence type="ECO:0000313" key="1">
    <source>
        <dbReference type="EMBL" id="MBW0465259.1"/>
    </source>
</evidence>
<organism evidence="1 2">
    <name type="scientific">Austropuccinia psidii MF-1</name>
    <dbReference type="NCBI Taxonomy" id="1389203"/>
    <lineage>
        <taxon>Eukaryota</taxon>
        <taxon>Fungi</taxon>
        <taxon>Dikarya</taxon>
        <taxon>Basidiomycota</taxon>
        <taxon>Pucciniomycotina</taxon>
        <taxon>Pucciniomycetes</taxon>
        <taxon>Pucciniales</taxon>
        <taxon>Sphaerophragmiaceae</taxon>
        <taxon>Austropuccinia</taxon>
    </lineage>
</organism>
<reference evidence="1" key="1">
    <citation type="submission" date="2021-03" db="EMBL/GenBank/DDBJ databases">
        <title>Draft genome sequence of rust myrtle Austropuccinia psidii MF-1, a brazilian biotype.</title>
        <authorList>
            <person name="Quecine M.C."/>
            <person name="Pachon D.M.R."/>
            <person name="Bonatelli M.L."/>
            <person name="Correr F.H."/>
            <person name="Franceschini L.M."/>
            <person name="Leite T.F."/>
            <person name="Margarido G.R.A."/>
            <person name="Almeida C.A."/>
            <person name="Ferrarezi J.A."/>
            <person name="Labate C.A."/>
        </authorList>
    </citation>
    <scope>NUCLEOTIDE SEQUENCE</scope>
    <source>
        <strain evidence="1">MF-1</strain>
    </source>
</reference>
<name>A0A9Q3BH93_9BASI</name>
<dbReference type="EMBL" id="AVOT02000994">
    <property type="protein sequence ID" value="MBW0465259.1"/>
    <property type="molecule type" value="Genomic_DNA"/>
</dbReference>
<sequence>MEPPFLKHLGYPRAQPEIWKGRDRRGKELPSVSNYQQGTYIQEPPAKGSIPNHIQPCPTRKLGGCRESYSYASTPDRPIHMEYGKQNFYHDKILARDLSY</sequence>
<dbReference type="AlphaFoldDB" id="A0A9Q3BH93"/>
<dbReference type="Proteomes" id="UP000765509">
    <property type="component" value="Unassembled WGS sequence"/>
</dbReference>
<accession>A0A9Q3BH93</accession>
<proteinExistence type="predicted"/>
<protein>
    <submittedName>
        <fullName evidence="1">Uncharacterized protein</fullName>
    </submittedName>
</protein>
<evidence type="ECO:0000313" key="2">
    <source>
        <dbReference type="Proteomes" id="UP000765509"/>
    </source>
</evidence>